<dbReference type="Pfam" id="PF21790">
    <property type="entry name" value="OGG"/>
    <property type="match status" value="1"/>
</dbReference>
<keyword evidence="2" id="KW-1185">Reference proteome</keyword>
<gene>
    <name evidence="1" type="ORF">OM960_15050</name>
</gene>
<proteinExistence type="predicted"/>
<evidence type="ECO:0000313" key="2">
    <source>
        <dbReference type="Proteomes" id="UP001207582"/>
    </source>
</evidence>
<reference evidence="1 2" key="1">
    <citation type="submission" date="2022-10" db="EMBL/GenBank/DDBJ databases">
        <title>Defluviimonas sp. CAU 1641 isolated from mud.</title>
        <authorList>
            <person name="Kim W."/>
        </authorList>
    </citation>
    <scope>NUCLEOTIDE SEQUENCE [LARGE SCALE GENOMIC DNA]</scope>
    <source>
        <strain evidence="1 2">CAU 1641</strain>
    </source>
</reference>
<evidence type="ECO:0000313" key="1">
    <source>
        <dbReference type="EMBL" id="MCW3782902.1"/>
    </source>
</evidence>
<dbReference type="RefSeq" id="WP_264772536.1">
    <property type="nucleotide sequence ID" value="NZ_JAPDOG010000014.1"/>
</dbReference>
<organism evidence="1 2">
    <name type="scientific">Defluviimonas salinarum</name>
    <dbReference type="NCBI Taxonomy" id="2992147"/>
    <lineage>
        <taxon>Bacteria</taxon>
        <taxon>Pseudomonadati</taxon>
        <taxon>Pseudomonadota</taxon>
        <taxon>Alphaproteobacteria</taxon>
        <taxon>Rhodobacterales</taxon>
        <taxon>Paracoccaceae</taxon>
        <taxon>Albidovulum</taxon>
    </lineage>
</organism>
<comment type="caution">
    <text evidence="1">The sequence shown here is derived from an EMBL/GenBank/DDBJ whole genome shotgun (WGS) entry which is preliminary data.</text>
</comment>
<dbReference type="InterPro" id="IPR048868">
    <property type="entry name" value="OGG-like_put"/>
</dbReference>
<accession>A0ABT3J5D2</accession>
<sequence>MTDRFVLAHLKAFRARAAIGAWTAQAPEAWATSVGIPALSPSFSSKTMTRAVLKSASTDESVSDRDLLWGVLAWGKMRRDAARRLAKNEAAWTEVVNRLRNGGLTRAESYRLCSDAVARMPAGGIGPAYYTKLIFFANPRHDGYIMDQWTSRSVNLLVSGDPVVRMRTKTHVDPRNDDLVFETYCQIVEDLSGKLTGKTAEETEQCLFSEGGRNRQPWRDYVMSHG</sequence>
<dbReference type="EMBL" id="JAPDOG010000014">
    <property type="protein sequence ID" value="MCW3782902.1"/>
    <property type="molecule type" value="Genomic_DNA"/>
</dbReference>
<protein>
    <submittedName>
        <fullName evidence="1">Uncharacterized protein</fullName>
    </submittedName>
</protein>
<name>A0ABT3J5D2_9RHOB</name>
<dbReference type="Proteomes" id="UP001207582">
    <property type="component" value="Unassembled WGS sequence"/>
</dbReference>